<keyword evidence="6" id="KW-0670">Pyruvate</keyword>
<name>D3PXW6_STANL</name>
<dbReference type="CDD" id="cd02170">
    <property type="entry name" value="cytidylyltransferase"/>
    <property type="match status" value="1"/>
</dbReference>
<dbReference type="PANTHER" id="PTHR43793">
    <property type="entry name" value="FAD SYNTHASE"/>
    <property type="match status" value="1"/>
</dbReference>
<dbReference type="InterPro" id="IPR040442">
    <property type="entry name" value="Pyrv_kinase-like_dom_sf"/>
</dbReference>
<keyword evidence="1" id="KW-0808">Transferase</keyword>
<dbReference type="NCBIfam" id="TIGR00125">
    <property type="entry name" value="cyt_tran_rel"/>
    <property type="match status" value="1"/>
</dbReference>
<dbReference type="SUPFAM" id="SSF52374">
    <property type="entry name" value="Nucleotidylyl transferase"/>
    <property type="match status" value="1"/>
</dbReference>
<keyword evidence="2" id="KW-0548">Nucleotidyltransferase</keyword>
<dbReference type="InterPro" id="IPR050385">
    <property type="entry name" value="Archaeal_FAD_synthase"/>
</dbReference>
<evidence type="ECO:0000256" key="2">
    <source>
        <dbReference type="ARBA" id="ARBA00022695"/>
    </source>
</evidence>
<dbReference type="InterPro" id="IPR012698">
    <property type="entry name" value="PEnolPyrv_PMutase_core"/>
</dbReference>
<dbReference type="NCBIfam" id="TIGR02320">
    <property type="entry name" value="PEP_mutase"/>
    <property type="match status" value="1"/>
</dbReference>
<dbReference type="EC" id="5.4.2.9" evidence="4"/>
<evidence type="ECO:0000256" key="1">
    <source>
        <dbReference type="ARBA" id="ARBA00022679"/>
    </source>
</evidence>
<feature type="domain" description="Cytidyltransferase-like" evidence="5">
    <location>
        <begin position="12"/>
        <end position="133"/>
    </location>
</feature>
<dbReference type="HOGENOM" id="CLU_027389_0_1_11"/>
<dbReference type="InterPro" id="IPR015813">
    <property type="entry name" value="Pyrv/PenolPyrv_kinase-like_dom"/>
</dbReference>
<evidence type="ECO:0000313" key="7">
    <source>
        <dbReference type="Proteomes" id="UP000000844"/>
    </source>
</evidence>
<organism evidence="6 7">
    <name type="scientific">Stackebrandtia nassauensis (strain DSM 44728 / CIP 108903 / NRRL B-16338 / NBRC 102104 / LLR-40K-21)</name>
    <dbReference type="NCBI Taxonomy" id="446470"/>
    <lineage>
        <taxon>Bacteria</taxon>
        <taxon>Bacillati</taxon>
        <taxon>Actinomycetota</taxon>
        <taxon>Actinomycetes</taxon>
        <taxon>Glycomycetales</taxon>
        <taxon>Glycomycetaceae</taxon>
        <taxon>Stackebrandtia</taxon>
    </lineage>
</organism>
<evidence type="ECO:0000256" key="3">
    <source>
        <dbReference type="ARBA" id="ARBA00023235"/>
    </source>
</evidence>
<dbReference type="InterPro" id="IPR004821">
    <property type="entry name" value="Cyt_trans-like"/>
</dbReference>
<dbReference type="PANTHER" id="PTHR43793:SF1">
    <property type="entry name" value="FAD SYNTHASE"/>
    <property type="match status" value="1"/>
</dbReference>
<dbReference type="Pfam" id="PF13714">
    <property type="entry name" value="PEP_mutase"/>
    <property type="match status" value="1"/>
</dbReference>
<dbReference type="STRING" id="446470.Snas_5665"/>
<dbReference type="Proteomes" id="UP000000844">
    <property type="component" value="Chromosome"/>
</dbReference>
<dbReference type="GO" id="GO:0050188">
    <property type="term" value="F:phosphoenolpyruvate mutase activity"/>
    <property type="evidence" value="ECO:0007669"/>
    <property type="project" value="UniProtKB-EC"/>
</dbReference>
<accession>D3PXW6</accession>
<dbReference type="SUPFAM" id="SSF51621">
    <property type="entry name" value="Phosphoenolpyruvate/pyruvate domain"/>
    <property type="match status" value="1"/>
</dbReference>
<evidence type="ECO:0000256" key="4">
    <source>
        <dbReference type="ARBA" id="ARBA00024063"/>
    </source>
</evidence>
<dbReference type="Gene3D" id="3.40.50.620">
    <property type="entry name" value="HUPs"/>
    <property type="match status" value="1"/>
</dbReference>
<dbReference type="CDD" id="cd00377">
    <property type="entry name" value="ICL_PEPM"/>
    <property type="match status" value="1"/>
</dbReference>
<dbReference type="AlphaFoldDB" id="D3PXW6"/>
<dbReference type="Gene3D" id="3.20.20.60">
    <property type="entry name" value="Phosphoenolpyruvate-binding domains"/>
    <property type="match status" value="1"/>
</dbReference>
<dbReference type="eggNOG" id="COG2513">
    <property type="taxonomic scope" value="Bacteria"/>
</dbReference>
<dbReference type="KEGG" id="sna:Snas_5665"/>
<dbReference type="EMBL" id="CP001778">
    <property type="protein sequence ID" value="ADD45295.1"/>
    <property type="molecule type" value="Genomic_DNA"/>
</dbReference>
<gene>
    <name evidence="6" type="ordered locus">Snas_5665</name>
</gene>
<evidence type="ECO:0000259" key="5">
    <source>
        <dbReference type="Pfam" id="PF01467"/>
    </source>
</evidence>
<dbReference type="InterPro" id="IPR039556">
    <property type="entry name" value="ICL/PEPM"/>
</dbReference>
<proteinExistence type="predicted"/>
<dbReference type="Pfam" id="PF01467">
    <property type="entry name" value="CTP_transf_like"/>
    <property type="match status" value="1"/>
</dbReference>
<protein>
    <recommendedName>
        <fullName evidence="4">phosphoenolpyruvate mutase</fullName>
        <ecNumber evidence="4">5.4.2.9</ecNumber>
    </recommendedName>
</protein>
<reference evidence="6 7" key="1">
    <citation type="journal article" date="2009" name="Stand. Genomic Sci.">
        <title>Complete genome sequence of Stackebrandtia nassauensis type strain (LLR-40K-21).</title>
        <authorList>
            <person name="Munk C."/>
            <person name="Lapidus A."/>
            <person name="Copeland A."/>
            <person name="Jando M."/>
            <person name="Mayilraj S."/>
            <person name="Glavina Del Rio T."/>
            <person name="Nolan M."/>
            <person name="Chen F."/>
            <person name="Lucas S."/>
            <person name="Tice H."/>
            <person name="Cheng J.F."/>
            <person name="Han C."/>
            <person name="Detter J.C."/>
            <person name="Bruce D."/>
            <person name="Goodwin L."/>
            <person name="Chain P."/>
            <person name="Pitluck S."/>
            <person name="Goker M."/>
            <person name="Ovchinikova G."/>
            <person name="Pati A."/>
            <person name="Ivanova N."/>
            <person name="Mavromatis K."/>
            <person name="Chen A."/>
            <person name="Palaniappan K."/>
            <person name="Land M."/>
            <person name="Hauser L."/>
            <person name="Chang Y.J."/>
            <person name="Jeffries C.D."/>
            <person name="Bristow J."/>
            <person name="Eisen J.A."/>
            <person name="Markowitz V."/>
            <person name="Hugenholtz P."/>
            <person name="Kyrpides N.C."/>
            <person name="Klenk H.P."/>
        </authorList>
    </citation>
    <scope>NUCLEOTIDE SEQUENCE [LARGE SCALE GENOMIC DNA]</scope>
    <source>
        <strain evidence="7">DSM 44728 / CIP 108903 / NRRL B-16338 / NBRC 102104 / LLR-40K-21</strain>
    </source>
</reference>
<dbReference type="InterPro" id="IPR014729">
    <property type="entry name" value="Rossmann-like_a/b/a_fold"/>
</dbReference>
<keyword evidence="3" id="KW-0413">Isomerase</keyword>
<evidence type="ECO:0000313" key="6">
    <source>
        <dbReference type="EMBL" id="ADD45295.1"/>
    </source>
</evidence>
<keyword evidence="7" id="KW-1185">Reference proteome</keyword>
<dbReference type="eggNOG" id="COG0615">
    <property type="taxonomic scope" value="Bacteria"/>
</dbReference>
<sequence length="437" mass="48380">MSSKPTVYVGMSADLVHPGHINILQRAAELGDVTIGLLTDAAIASYKRLPHMTYEQRKAVVENIKGVAAVVPQETLDYVENLEKLKPNFVVHGDDWKTGVQQQTRQRVIDALAQWNGELVEVGYTEGISSTQLNESVKEVGTTPNVRLSRLRRLIENKPIVRIMESHSPLTGLIIETTTAEHNGRKVEFDGMWSSSLTDSTARGKPDIELVDPASRMQGINDLFDVTTKPLIYDGDTGGKPEHFSYTVRSLERLGVSAIIIEDKEGLKRNSLFGTGAQQTQCSIEDMVHKIQVGKKAQVTKDFMVIARIESLILEQGMDDAVKRARAYIDEGGVDGIMIHSRQKTPDEVFEFCELFQKFPKRVPLVVVPTSYNTVVEDEFAKRGVNVVIYANQLMRASYKAMASVATSILENGRSAEVDSQIANIKEALAIIPENLA</sequence>
<dbReference type="GO" id="GO:0016779">
    <property type="term" value="F:nucleotidyltransferase activity"/>
    <property type="evidence" value="ECO:0007669"/>
    <property type="project" value="UniProtKB-KW"/>
</dbReference>